<keyword evidence="2" id="KW-1185">Reference proteome</keyword>
<proteinExistence type="predicted"/>
<dbReference type="InParanoid" id="Q2LWD9"/>
<dbReference type="Proteomes" id="UP000001933">
    <property type="component" value="Chromosome"/>
</dbReference>
<protein>
    <submittedName>
        <fullName evidence="1">Hypothetical cytosolic protein</fullName>
    </submittedName>
</protein>
<dbReference type="HOGENOM" id="CLU_2884309_0_0_7"/>
<gene>
    <name evidence="1" type="ORF">SYN_01192</name>
</gene>
<evidence type="ECO:0000313" key="2">
    <source>
        <dbReference type="Proteomes" id="UP000001933"/>
    </source>
</evidence>
<accession>Q2LWD9</accession>
<evidence type="ECO:0000313" key="1">
    <source>
        <dbReference type="EMBL" id="ABC78403.1"/>
    </source>
</evidence>
<sequence>MYKNQQFGSLMAALKGAYQKKVQLNRYYWPCDVQEPNFQVLTTIDPGKRAEEGQAESLRQILV</sequence>
<dbReference type="STRING" id="56780.SYN_01192"/>
<name>Q2LWD9_SYNAS</name>
<reference evidence="1 2" key="1">
    <citation type="journal article" date="2007" name="Proc. Natl. Acad. Sci. U.S.A.">
        <title>The genome of Syntrophus aciditrophicus: life at the thermodynamic limit of microbial growth.</title>
        <authorList>
            <person name="McInerney M.J."/>
            <person name="Rohlin L."/>
            <person name="Mouttaki H."/>
            <person name="Kim U."/>
            <person name="Krupp R.S."/>
            <person name="Rios-Hernandez L."/>
            <person name="Sieber J."/>
            <person name="Struchtemeyer C.G."/>
            <person name="Bhattacharyya A."/>
            <person name="Campbell J.W."/>
            <person name="Gunsalus R.P."/>
        </authorList>
    </citation>
    <scope>NUCLEOTIDE SEQUENCE [LARGE SCALE GENOMIC DNA]</scope>
    <source>
        <strain evidence="1 2">SB</strain>
    </source>
</reference>
<organism evidence="1 2">
    <name type="scientific">Syntrophus aciditrophicus (strain SB)</name>
    <dbReference type="NCBI Taxonomy" id="56780"/>
    <lineage>
        <taxon>Bacteria</taxon>
        <taxon>Pseudomonadati</taxon>
        <taxon>Thermodesulfobacteriota</taxon>
        <taxon>Syntrophia</taxon>
        <taxon>Syntrophales</taxon>
        <taxon>Syntrophaceae</taxon>
        <taxon>Syntrophus</taxon>
    </lineage>
</organism>
<dbReference type="AlphaFoldDB" id="Q2LWD9"/>
<dbReference type="EMBL" id="CP000252">
    <property type="protein sequence ID" value="ABC78403.1"/>
    <property type="molecule type" value="Genomic_DNA"/>
</dbReference>
<dbReference type="KEGG" id="sat:SYN_01192"/>